<evidence type="ECO:0000256" key="10">
    <source>
        <dbReference type="ARBA" id="ARBA00073436"/>
    </source>
</evidence>
<evidence type="ECO:0000256" key="7">
    <source>
        <dbReference type="ARBA" id="ARBA00023709"/>
    </source>
</evidence>
<dbReference type="EMBL" id="CP012150">
    <property type="protein sequence ID" value="AKS31529.1"/>
    <property type="molecule type" value="Genomic_DNA"/>
</dbReference>
<evidence type="ECO:0000256" key="8">
    <source>
        <dbReference type="ARBA" id="ARBA00023717"/>
    </source>
</evidence>
<sequence>MTETLAIGESVSVDTEAAEGVLQVLLNRPRKRNAFDLDMVRSLTRAIDARPADIRVIVLSGGSFFCAGADISVYGRGDLGEIGELTRAAGALVETIATVPVPVVAAIEGMALGGGFEVALAADLVVAGDTAELGLPEVSLGLIPGWGGTQRLTAQVGARKAKQLIMLGQRLPAAQAHDLGLVNEVVPAGTSRARALELAASLARSSASALAATKNLVSGAERALAYSDERATLMELFTSADGVEGVAAFVEKRPADFSR</sequence>
<accession>A0A0K0X270</accession>
<evidence type="ECO:0000256" key="5">
    <source>
        <dbReference type="ARBA" id="ARBA00023098"/>
    </source>
</evidence>
<dbReference type="CDD" id="cd06558">
    <property type="entry name" value="crotonase-like"/>
    <property type="match status" value="1"/>
</dbReference>
<dbReference type="Gene3D" id="3.90.226.10">
    <property type="entry name" value="2-enoyl-CoA Hydratase, Chain A, domain 1"/>
    <property type="match status" value="1"/>
</dbReference>
<dbReference type="InterPro" id="IPR029045">
    <property type="entry name" value="ClpP/crotonase-like_dom_sf"/>
</dbReference>
<comment type="catalytic activity">
    <reaction evidence="8">
        <text>a 4-saturated-(3S)-3-hydroxyacyl-CoA = a (3E)-enoyl-CoA + H2O</text>
        <dbReference type="Rhea" id="RHEA:20724"/>
        <dbReference type="ChEBI" id="CHEBI:15377"/>
        <dbReference type="ChEBI" id="CHEBI:58521"/>
        <dbReference type="ChEBI" id="CHEBI:137480"/>
        <dbReference type="EC" id="4.2.1.17"/>
    </reaction>
</comment>
<dbReference type="AlphaFoldDB" id="A0A0K0X270"/>
<evidence type="ECO:0000256" key="1">
    <source>
        <dbReference type="ARBA" id="ARBA00002994"/>
    </source>
</evidence>
<dbReference type="PANTHER" id="PTHR11941:SF169">
    <property type="entry name" value="(7AS)-7A-METHYL-1,5-DIOXO-2,3,5,6,7,7A-HEXAHYDRO-1H-INDENE-CARBOXYL-COA HYDROLASE"/>
    <property type="match status" value="1"/>
</dbReference>
<dbReference type="GO" id="GO:0004300">
    <property type="term" value="F:enoyl-CoA hydratase activity"/>
    <property type="evidence" value="ECO:0007669"/>
    <property type="project" value="UniProtKB-EC"/>
</dbReference>
<evidence type="ECO:0000256" key="9">
    <source>
        <dbReference type="ARBA" id="ARBA00039456"/>
    </source>
</evidence>
<dbReference type="Proteomes" id="UP000062255">
    <property type="component" value="Chromosome"/>
</dbReference>
<evidence type="ECO:0000256" key="6">
    <source>
        <dbReference type="ARBA" id="ARBA00023239"/>
    </source>
</evidence>
<organism evidence="12 13">
    <name type="scientific">Mycolicibacterium goodii</name>
    <name type="common">Mycobacterium goodii</name>
    <dbReference type="NCBI Taxonomy" id="134601"/>
    <lineage>
        <taxon>Bacteria</taxon>
        <taxon>Bacillati</taxon>
        <taxon>Actinomycetota</taxon>
        <taxon>Actinomycetes</taxon>
        <taxon>Mycobacteriales</taxon>
        <taxon>Mycobacteriaceae</taxon>
        <taxon>Mycolicibacterium</taxon>
    </lineage>
</organism>
<dbReference type="STRING" id="134601.AFA91_06145"/>
<evidence type="ECO:0000313" key="12">
    <source>
        <dbReference type="EMBL" id="AKS31529.1"/>
    </source>
</evidence>
<gene>
    <name evidence="12" type="ORF">AFA91_06145</name>
</gene>
<dbReference type="PATRIC" id="fig|134601.6.peg.1274"/>
<protein>
    <recommendedName>
        <fullName evidence="9">Probable enoyl-CoA hydratase EchA17</fullName>
        <ecNumber evidence="3">4.2.1.17</ecNumber>
    </recommendedName>
    <alternativeName>
        <fullName evidence="10">Probable enoyl-CoA hydratase echA17</fullName>
    </alternativeName>
</protein>
<dbReference type="KEGG" id="mgo:AFA91_06145"/>
<evidence type="ECO:0000256" key="3">
    <source>
        <dbReference type="ARBA" id="ARBA00012076"/>
    </source>
</evidence>
<dbReference type="PROSITE" id="PS00166">
    <property type="entry name" value="ENOYL_COA_HYDRATASE"/>
    <property type="match status" value="1"/>
</dbReference>
<proteinExistence type="inferred from homology"/>
<dbReference type="Pfam" id="PF00378">
    <property type="entry name" value="ECH_1"/>
    <property type="match status" value="1"/>
</dbReference>
<reference evidence="12 13" key="1">
    <citation type="submission" date="2015-07" db="EMBL/GenBank/DDBJ databases">
        <title>Complete genome sequence of Mycobacterium goodii X7B, a facultative thermophilic biodesulfurizing bacterium.</title>
        <authorList>
            <person name="Yu B."/>
            <person name="Li F."/>
            <person name="Xu P."/>
        </authorList>
    </citation>
    <scope>NUCLEOTIDE SEQUENCE [LARGE SCALE GENOMIC DNA]</scope>
    <source>
        <strain evidence="12 13">X7B</strain>
    </source>
</reference>
<dbReference type="RefSeq" id="WP_049743938.1">
    <property type="nucleotide sequence ID" value="NZ_CP012150.1"/>
</dbReference>
<evidence type="ECO:0000256" key="2">
    <source>
        <dbReference type="ARBA" id="ARBA00005254"/>
    </source>
</evidence>
<comment type="catalytic activity">
    <reaction evidence="7">
        <text>a (3S)-3-hydroxyacyl-CoA = a (2E)-enoyl-CoA + H2O</text>
        <dbReference type="Rhea" id="RHEA:16105"/>
        <dbReference type="ChEBI" id="CHEBI:15377"/>
        <dbReference type="ChEBI" id="CHEBI:57318"/>
        <dbReference type="ChEBI" id="CHEBI:58856"/>
        <dbReference type="EC" id="4.2.1.17"/>
    </reaction>
</comment>
<dbReference type="GO" id="GO:0006635">
    <property type="term" value="P:fatty acid beta-oxidation"/>
    <property type="evidence" value="ECO:0007669"/>
    <property type="project" value="TreeGrafter"/>
</dbReference>
<dbReference type="EC" id="4.2.1.17" evidence="3"/>
<evidence type="ECO:0000256" key="4">
    <source>
        <dbReference type="ARBA" id="ARBA00022832"/>
    </source>
</evidence>
<dbReference type="FunFam" id="3.90.226.10:FF:000009">
    <property type="entry name" value="Carnitinyl-CoA dehydratase"/>
    <property type="match status" value="1"/>
</dbReference>
<name>A0A0K0X270_MYCGD</name>
<keyword evidence="4" id="KW-0276">Fatty acid metabolism</keyword>
<dbReference type="InterPro" id="IPR001753">
    <property type="entry name" value="Enoyl-CoA_hydra/iso"/>
</dbReference>
<comment type="function">
    <text evidence="1">Could possibly oxidize fatty acids using specific components.</text>
</comment>
<evidence type="ECO:0000256" key="11">
    <source>
        <dbReference type="RuleBase" id="RU003707"/>
    </source>
</evidence>
<keyword evidence="6" id="KW-0456">Lyase</keyword>
<evidence type="ECO:0000313" key="13">
    <source>
        <dbReference type="Proteomes" id="UP000062255"/>
    </source>
</evidence>
<dbReference type="InterPro" id="IPR018376">
    <property type="entry name" value="Enoyl-CoA_hyd/isom_CS"/>
</dbReference>
<dbReference type="SUPFAM" id="SSF52096">
    <property type="entry name" value="ClpP/crotonase"/>
    <property type="match status" value="1"/>
</dbReference>
<dbReference type="PANTHER" id="PTHR11941">
    <property type="entry name" value="ENOYL-COA HYDRATASE-RELATED"/>
    <property type="match status" value="1"/>
</dbReference>
<dbReference type="OrthoDB" id="5240528at2"/>
<keyword evidence="5" id="KW-0443">Lipid metabolism</keyword>
<comment type="similarity">
    <text evidence="2 11">Belongs to the enoyl-CoA hydratase/isomerase family.</text>
</comment>